<protein>
    <submittedName>
        <fullName evidence="1">Uncharacterized protein</fullName>
    </submittedName>
</protein>
<dbReference type="EMBL" id="CM042063">
    <property type="protein sequence ID" value="KAI3667173.1"/>
    <property type="molecule type" value="Genomic_DNA"/>
</dbReference>
<evidence type="ECO:0000313" key="2">
    <source>
        <dbReference type="Proteomes" id="UP001055879"/>
    </source>
</evidence>
<reference evidence="2" key="1">
    <citation type="journal article" date="2022" name="Mol. Ecol. Resour.">
        <title>The genomes of chicory, endive, great burdock and yacon provide insights into Asteraceae palaeo-polyploidization history and plant inulin production.</title>
        <authorList>
            <person name="Fan W."/>
            <person name="Wang S."/>
            <person name="Wang H."/>
            <person name="Wang A."/>
            <person name="Jiang F."/>
            <person name="Liu H."/>
            <person name="Zhao H."/>
            <person name="Xu D."/>
            <person name="Zhang Y."/>
        </authorList>
    </citation>
    <scope>NUCLEOTIDE SEQUENCE [LARGE SCALE GENOMIC DNA]</scope>
    <source>
        <strain evidence="2">cv. Niubang</strain>
    </source>
</reference>
<organism evidence="1 2">
    <name type="scientific">Arctium lappa</name>
    <name type="common">Greater burdock</name>
    <name type="synonym">Lappa major</name>
    <dbReference type="NCBI Taxonomy" id="4217"/>
    <lineage>
        <taxon>Eukaryota</taxon>
        <taxon>Viridiplantae</taxon>
        <taxon>Streptophyta</taxon>
        <taxon>Embryophyta</taxon>
        <taxon>Tracheophyta</taxon>
        <taxon>Spermatophyta</taxon>
        <taxon>Magnoliopsida</taxon>
        <taxon>eudicotyledons</taxon>
        <taxon>Gunneridae</taxon>
        <taxon>Pentapetalae</taxon>
        <taxon>asterids</taxon>
        <taxon>campanulids</taxon>
        <taxon>Asterales</taxon>
        <taxon>Asteraceae</taxon>
        <taxon>Carduoideae</taxon>
        <taxon>Cardueae</taxon>
        <taxon>Arctiinae</taxon>
        <taxon>Arctium</taxon>
    </lineage>
</organism>
<name>A0ACB8XIF1_ARCLA</name>
<accession>A0ACB8XIF1</accession>
<dbReference type="Proteomes" id="UP001055879">
    <property type="component" value="Linkage Group LG17"/>
</dbReference>
<keyword evidence="2" id="KW-1185">Reference proteome</keyword>
<sequence length="99" mass="10731">MKDLLRRELSAVRRSGGGGGGAVTIAIQRENIKKPWQTRYVVLRRRVGGDVGAVTRIAAGSKVIGTGKRAGRWSLSCDLTQVDDEGVERKLRSDPATEI</sequence>
<gene>
    <name evidence="1" type="ORF">L6452_42222</name>
</gene>
<proteinExistence type="predicted"/>
<evidence type="ECO:0000313" key="1">
    <source>
        <dbReference type="EMBL" id="KAI3667173.1"/>
    </source>
</evidence>
<comment type="caution">
    <text evidence="1">The sequence shown here is derived from an EMBL/GenBank/DDBJ whole genome shotgun (WGS) entry which is preliminary data.</text>
</comment>
<reference evidence="1 2" key="2">
    <citation type="journal article" date="2022" name="Mol. Ecol. Resour.">
        <title>The genomes of chicory, endive, great burdock and yacon provide insights into Asteraceae paleo-polyploidization history and plant inulin production.</title>
        <authorList>
            <person name="Fan W."/>
            <person name="Wang S."/>
            <person name="Wang H."/>
            <person name="Wang A."/>
            <person name="Jiang F."/>
            <person name="Liu H."/>
            <person name="Zhao H."/>
            <person name="Xu D."/>
            <person name="Zhang Y."/>
        </authorList>
    </citation>
    <scope>NUCLEOTIDE SEQUENCE [LARGE SCALE GENOMIC DNA]</scope>
    <source>
        <strain evidence="2">cv. Niubang</strain>
    </source>
</reference>